<sequence>MEAKSTTPPTESNSEGQKVSVVIENLSVENPTPGHKYKDVIDGRIYQSQIETGDGSYRYCYELLTDELVFDSKNKNGEWIIDVSIVRITE</sequence>
<protein>
    <submittedName>
        <fullName evidence="1">Uncharacterized protein</fullName>
    </submittedName>
</protein>
<keyword evidence="2" id="KW-1185">Reference proteome</keyword>
<dbReference type="RefSeq" id="WP_100846988.1">
    <property type="nucleotide sequence ID" value="NZ_JAVLSL010000002.1"/>
</dbReference>
<gene>
    <name evidence="1" type="ORF">ATI02_3689</name>
</gene>
<evidence type="ECO:0000313" key="1">
    <source>
        <dbReference type="EMBL" id="PKA70764.1"/>
    </source>
</evidence>
<name>A0ABX4Q1U5_9PSED</name>
<proteinExistence type="predicted"/>
<accession>A0ABX4Q1U5</accession>
<dbReference type="EMBL" id="PHHE01000001">
    <property type="protein sequence ID" value="PKA70764.1"/>
    <property type="molecule type" value="Genomic_DNA"/>
</dbReference>
<reference evidence="1 2" key="1">
    <citation type="submission" date="2017-11" db="EMBL/GenBank/DDBJ databases">
        <title>Genome sequencing of a diverse group of Pseudomonas species.</title>
        <authorList>
            <person name="Loper J."/>
        </authorList>
    </citation>
    <scope>NUCLEOTIDE SEQUENCE [LARGE SCALE GENOMIC DNA]</scope>
    <source>
        <strain evidence="1 2">LMG 25716</strain>
    </source>
</reference>
<evidence type="ECO:0000313" key="2">
    <source>
        <dbReference type="Proteomes" id="UP000232455"/>
    </source>
</evidence>
<dbReference type="Proteomes" id="UP000232455">
    <property type="component" value="Unassembled WGS sequence"/>
</dbReference>
<organism evidence="1 2">
    <name type="scientific">Pseudomonas baetica</name>
    <dbReference type="NCBI Taxonomy" id="674054"/>
    <lineage>
        <taxon>Bacteria</taxon>
        <taxon>Pseudomonadati</taxon>
        <taxon>Pseudomonadota</taxon>
        <taxon>Gammaproteobacteria</taxon>
        <taxon>Pseudomonadales</taxon>
        <taxon>Pseudomonadaceae</taxon>
        <taxon>Pseudomonas</taxon>
    </lineage>
</organism>
<comment type="caution">
    <text evidence="1">The sequence shown here is derived from an EMBL/GenBank/DDBJ whole genome shotgun (WGS) entry which is preliminary data.</text>
</comment>